<keyword evidence="6 8" id="KW-0408">Iron</keyword>
<evidence type="ECO:0000256" key="1">
    <source>
        <dbReference type="ARBA" id="ARBA00001966"/>
    </source>
</evidence>
<gene>
    <name evidence="10" type="ORF">ABT384_42505</name>
</gene>
<evidence type="ECO:0000256" key="3">
    <source>
        <dbReference type="ARBA" id="ARBA00022485"/>
    </source>
</evidence>
<comment type="caution">
    <text evidence="10">The sequence shown here is derived from an EMBL/GenBank/DDBJ whole genome shotgun (WGS) entry which is preliminary data.</text>
</comment>
<evidence type="ECO:0000259" key="9">
    <source>
        <dbReference type="PROSITE" id="PS51379"/>
    </source>
</evidence>
<dbReference type="PRINTS" id="PR00354">
    <property type="entry name" value="7FE8SFRDOXIN"/>
</dbReference>
<keyword evidence="11" id="KW-1185">Reference proteome</keyword>
<dbReference type="Proteomes" id="UP001486207">
    <property type="component" value="Unassembled WGS sequence"/>
</dbReference>
<comment type="cofactor">
    <cofactor evidence="1 8">
        <name>[4Fe-4S] cluster</name>
        <dbReference type="ChEBI" id="CHEBI:49883"/>
    </cofactor>
</comment>
<evidence type="ECO:0000256" key="4">
    <source>
        <dbReference type="ARBA" id="ARBA00022723"/>
    </source>
</evidence>
<proteinExistence type="predicted"/>
<feature type="domain" description="4Fe-4S ferredoxin-type" evidence="9">
    <location>
        <begin position="10"/>
        <end position="41"/>
    </location>
</feature>
<dbReference type="InterPro" id="IPR017900">
    <property type="entry name" value="4Fe4S_Fe_S_CS"/>
</dbReference>
<comment type="function">
    <text evidence="8">Ferredoxins are iron-sulfur proteins that transfer electrons in a wide variety of metabolic reactions.</text>
</comment>
<evidence type="ECO:0000256" key="7">
    <source>
        <dbReference type="ARBA" id="ARBA00023014"/>
    </source>
</evidence>
<feature type="domain" description="4Fe-4S ferredoxin-type" evidence="9">
    <location>
        <begin position="43"/>
        <end position="72"/>
    </location>
</feature>
<sequence>MAGEIIEGIAMTYVITEPCIATKEASCVEVCPVDCIHSDDAAQQYFIDPGQCIDCGACVSTCPVEAIYADYDVPPAQERFIAVNAKFFAS</sequence>
<evidence type="ECO:0000313" key="10">
    <source>
        <dbReference type="EMBL" id="MER7379277.1"/>
    </source>
</evidence>
<keyword evidence="8" id="KW-0003">3Fe-4S</keyword>
<dbReference type="EMBL" id="JBEPFB010000031">
    <property type="protein sequence ID" value="MER7379277.1"/>
    <property type="molecule type" value="Genomic_DNA"/>
</dbReference>
<dbReference type="InterPro" id="IPR017896">
    <property type="entry name" value="4Fe4S_Fe-S-bd"/>
</dbReference>
<dbReference type="InterPro" id="IPR050294">
    <property type="entry name" value="RnfB_subfamily"/>
</dbReference>
<keyword evidence="7 8" id="KW-0411">Iron-sulfur</keyword>
<keyword evidence="2 8" id="KW-0813">Transport</keyword>
<dbReference type="PROSITE" id="PS51379">
    <property type="entry name" value="4FE4S_FER_2"/>
    <property type="match status" value="2"/>
</dbReference>
<evidence type="ECO:0000256" key="8">
    <source>
        <dbReference type="RuleBase" id="RU365098"/>
    </source>
</evidence>
<evidence type="ECO:0000256" key="2">
    <source>
        <dbReference type="ARBA" id="ARBA00022448"/>
    </source>
</evidence>
<dbReference type="PROSITE" id="PS00198">
    <property type="entry name" value="4FE4S_FER_1"/>
    <property type="match status" value="1"/>
</dbReference>
<keyword evidence="5 8" id="KW-0249">Electron transport</keyword>
<organism evidence="10 11">
    <name type="scientific">Streptomyces lanatus</name>
    <dbReference type="NCBI Taxonomy" id="66900"/>
    <lineage>
        <taxon>Bacteria</taxon>
        <taxon>Bacillati</taxon>
        <taxon>Actinomycetota</taxon>
        <taxon>Actinomycetes</taxon>
        <taxon>Kitasatosporales</taxon>
        <taxon>Streptomycetaceae</taxon>
        <taxon>Streptomyces</taxon>
    </lineage>
</organism>
<reference evidence="10 11" key="1">
    <citation type="submission" date="2024-06" db="EMBL/GenBank/DDBJ databases">
        <title>The Natural Products Discovery Center: Release of the First 8490 Sequenced Strains for Exploring Actinobacteria Biosynthetic Diversity.</title>
        <authorList>
            <person name="Kalkreuter E."/>
            <person name="Kautsar S.A."/>
            <person name="Yang D."/>
            <person name="Bader C.D."/>
            <person name="Teijaro C.N."/>
            <person name="Fluegel L."/>
            <person name="Davis C.M."/>
            <person name="Simpson J.R."/>
            <person name="Lauterbach L."/>
            <person name="Steele A.D."/>
            <person name="Gui C."/>
            <person name="Meng S."/>
            <person name="Li G."/>
            <person name="Viehrig K."/>
            <person name="Ye F."/>
            <person name="Su P."/>
            <person name="Kiefer A.F."/>
            <person name="Nichols A."/>
            <person name="Cepeda A.J."/>
            <person name="Yan W."/>
            <person name="Fan B."/>
            <person name="Jiang Y."/>
            <person name="Adhikari A."/>
            <person name="Zheng C.-J."/>
            <person name="Schuster L."/>
            <person name="Cowan T.M."/>
            <person name="Smanski M.J."/>
            <person name="Chevrette M.G."/>
            <person name="De Carvalho L.P.S."/>
            <person name="Shen B."/>
        </authorList>
    </citation>
    <scope>NUCLEOTIDE SEQUENCE [LARGE SCALE GENOMIC DNA]</scope>
    <source>
        <strain evidence="10 11">NPDC000155</strain>
    </source>
</reference>
<protein>
    <recommendedName>
        <fullName evidence="8">Ferredoxin</fullName>
    </recommendedName>
</protein>
<evidence type="ECO:0000256" key="6">
    <source>
        <dbReference type="ARBA" id="ARBA00023004"/>
    </source>
</evidence>
<dbReference type="Gene3D" id="3.30.70.20">
    <property type="match status" value="1"/>
</dbReference>
<evidence type="ECO:0000256" key="5">
    <source>
        <dbReference type="ARBA" id="ARBA00022982"/>
    </source>
</evidence>
<keyword evidence="4 8" id="KW-0479">Metal-binding</keyword>
<dbReference type="RefSeq" id="WP_229912516.1">
    <property type="nucleotide sequence ID" value="NZ_BNBM01000029.1"/>
</dbReference>
<keyword evidence="3 8" id="KW-0004">4Fe-4S</keyword>
<comment type="cofactor">
    <cofactor evidence="8">
        <name>[3Fe-4S] cluster</name>
        <dbReference type="ChEBI" id="CHEBI:21137"/>
    </cofactor>
    <text evidence="8">Binds 1 [3Fe-4S] cluster.</text>
</comment>
<name>A0ABV1Y609_9ACTN</name>
<dbReference type="InterPro" id="IPR000813">
    <property type="entry name" value="7Fe_ferredoxin"/>
</dbReference>
<dbReference type="Pfam" id="PF00037">
    <property type="entry name" value="Fer4"/>
    <property type="match status" value="1"/>
</dbReference>
<dbReference type="PANTHER" id="PTHR42859:SF2">
    <property type="entry name" value="FERREDOXIN"/>
    <property type="match status" value="1"/>
</dbReference>
<dbReference type="SUPFAM" id="SSF54862">
    <property type="entry name" value="4Fe-4S ferredoxins"/>
    <property type="match status" value="1"/>
</dbReference>
<accession>A0ABV1Y609</accession>
<evidence type="ECO:0000313" key="11">
    <source>
        <dbReference type="Proteomes" id="UP001486207"/>
    </source>
</evidence>
<dbReference type="PANTHER" id="PTHR42859">
    <property type="entry name" value="OXIDOREDUCTASE"/>
    <property type="match status" value="1"/>
</dbReference>